<name>A0A495K458_WILMA</name>
<evidence type="ECO:0000256" key="1">
    <source>
        <dbReference type="SAM" id="MobiDB-lite"/>
    </source>
</evidence>
<feature type="region of interest" description="Disordered" evidence="1">
    <location>
        <begin position="373"/>
        <end position="397"/>
    </location>
</feature>
<dbReference type="SUPFAM" id="SSF53474">
    <property type="entry name" value="alpha/beta-Hydrolases"/>
    <property type="match status" value="1"/>
</dbReference>
<dbReference type="InterPro" id="IPR051321">
    <property type="entry name" value="PHA/PHB_synthase"/>
</dbReference>
<dbReference type="Gene3D" id="3.40.50.1820">
    <property type="entry name" value="alpha/beta hydrolase"/>
    <property type="match status" value="1"/>
</dbReference>
<dbReference type="EMBL" id="RBKV01000001">
    <property type="protein sequence ID" value="RKR95615.1"/>
    <property type="molecule type" value="Genomic_DNA"/>
</dbReference>
<comment type="caution">
    <text evidence="2">The sequence shown here is derived from an EMBL/GenBank/DDBJ whole genome shotgun (WGS) entry which is preliminary data.</text>
</comment>
<dbReference type="PANTHER" id="PTHR36837">
    <property type="entry name" value="POLY(3-HYDROXYALKANOATE) POLYMERASE SUBUNIT PHAC"/>
    <property type="match status" value="1"/>
</dbReference>
<dbReference type="Proteomes" id="UP000274762">
    <property type="component" value="Unassembled WGS sequence"/>
</dbReference>
<reference evidence="2 3" key="1">
    <citation type="submission" date="2018-10" db="EMBL/GenBank/DDBJ databases">
        <title>Sequencing the genomes of 1000 actinobacteria strains.</title>
        <authorList>
            <person name="Klenk H.-P."/>
        </authorList>
    </citation>
    <scope>NUCLEOTIDE SEQUENCE [LARGE SCALE GENOMIC DNA]</scope>
    <source>
        <strain evidence="2 3">DSM 44343</strain>
    </source>
</reference>
<dbReference type="InterPro" id="IPR029058">
    <property type="entry name" value="AB_hydrolase_fold"/>
</dbReference>
<evidence type="ECO:0000313" key="2">
    <source>
        <dbReference type="EMBL" id="RKR95615.1"/>
    </source>
</evidence>
<accession>A0A495K458</accession>
<dbReference type="PANTHER" id="PTHR36837:SF4">
    <property type="entry name" value="BLR0908 PROTEIN"/>
    <property type="match status" value="1"/>
</dbReference>
<proteinExistence type="predicted"/>
<gene>
    <name evidence="2" type="ORF">DFJ75_2437</name>
</gene>
<protein>
    <submittedName>
        <fullName evidence="2">Polyhydroxyalkanoate synthase</fullName>
    </submittedName>
</protein>
<dbReference type="AlphaFoldDB" id="A0A495K458"/>
<evidence type="ECO:0000313" key="3">
    <source>
        <dbReference type="Proteomes" id="UP000274762"/>
    </source>
</evidence>
<sequence>MTNQQTPRESLLPDRLRNLYALTLGDGIRDEVSTENVLLHDEPHRRLRRFGNTEQLRAARRAGRPPVVLVPPIAAPASCYDLDPDHSLVKHLLQTGRIPYVLDIGEIRRSDRHLGFEDFFDDIVPQAVTRAQSDFYAPDQDVSRRTDGPGLVDLVAWSLGGTISLLTVAADPALPVRSVTAVGTPLDYALVPPYPLVRQLTRPTKGLAVTGILRLLGGIPAPLVQIGYRGTAWQRELKKPAFILSNLGDTEKLARMEIVNRFQREFPGYPGRLAEQMWECFIYRGELATGVLDLGGRRIDLTSIGVPVQLFGSHRDAIVPWAAARHGVDLLEGSPQVHFDTVETSHLGLIAGPDAISGTWPRIDEFLESLPVDSAPADESTPHGVDRAEVVEQEASS</sequence>
<organism evidence="2 3">
    <name type="scientific">Williamsia marianensis</name>
    <dbReference type="NCBI Taxonomy" id="85044"/>
    <lineage>
        <taxon>Bacteria</taxon>
        <taxon>Bacillati</taxon>
        <taxon>Actinomycetota</taxon>
        <taxon>Actinomycetes</taxon>
        <taxon>Mycobacteriales</taxon>
        <taxon>Nocardiaceae</taxon>
        <taxon>Williamsia</taxon>
    </lineage>
</organism>
<feature type="compositionally biased region" description="Basic and acidic residues" evidence="1">
    <location>
        <begin position="380"/>
        <end position="390"/>
    </location>
</feature>